<dbReference type="RefSeq" id="WP_270160287.1">
    <property type="nucleotide sequence ID" value="NZ_CP089391.1"/>
</dbReference>
<reference evidence="1" key="1">
    <citation type="submission" date="2021-12" db="EMBL/GenBank/DDBJ databases">
        <title>Bradyrhizobium xenonodulans sp. nov.</title>
        <authorList>
            <person name="Claassens R."/>
            <person name="Venter S.N."/>
            <person name="Beukes C.W."/>
            <person name="Stepkowski T."/>
            <person name="Steenkamp E.T."/>
        </authorList>
    </citation>
    <scope>NUCLEOTIDE SEQUENCE</scope>
    <source>
        <strain evidence="1">14AB</strain>
    </source>
</reference>
<evidence type="ECO:0000313" key="1">
    <source>
        <dbReference type="EMBL" id="WBL75455.1"/>
    </source>
</evidence>
<keyword evidence="2" id="KW-1185">Reference proteome</keyword>
<evidence type="ECO:0000313" key="2">
    <source>
        <dbReference type="Proteomes" id="UP001179614"/>
    </source>
</evidence>
<name>A0ABY7MB35_9BRAD</name>
<sequence>MQLKIAATRTMLQAEATAHLARNDDMELRPSAYIRDRLLEPDRKKGQQFCLTTNAAGDCAEIMLQQRSRAR</sequence>
<organism evidence="1 2">
    <name type="scientific">Bradyrhizobium xenonodulans</name>
    <dbReference type="NCBI Taxonomy" id="2736875"/>
    <lineage>
        <taxon>Bacteria</taxon>
        <taxon>Pseudomonadati</taxon>
        <taxon>Pseudomonadota</taxon>
        <taxon>Alphaproteobacteria</taxon>
        <taxon>Hyphomicrobiales</taxon>
        <taxon>Nitrobacteraceae</taxon>
        <taxon>Bradyrhizobium</taxon>
    </lineage>
</organism>
<protein>
    <recommendedName>
        <fullName evidence="3">Transposase</fullName>
    </recommendedName>
</protein>
<dbReference type="EMBL" id="CP089391">
    <property type="protein sequence ID" value="WBL75455.1"/>
    <property type="molecule type" value="Genomic_DNA"/>
</dbReference>
<gene>
    <name evidence="1" type="ORF">I3J27_20645</name>
</gene>
<evidence type="ECO:0008006" key="3">
    <source>
        <dbReference type="Google" id="ProtNLM"/>
    </source>
</evidence>
<accession>A0ABY7MB35</accession>
<dbReference type="Proteomes" id="UP001179614">
    <property type="component" value="Chromosome"/>
</dbReference>
<proteinExistence type="predicted"/>